<feature type="region of interest" description="Disordered" evidence="1">
    <location>
        <begin position="46"/>
        <end position="146"/>
    </location>
</feature>
<dbReference type="EMBL" id="FRDH01000004">
    <property type="protein sequence ID" value="SHN53985.1"/>
    <property type="molecule type" value="Genomic_DNA"/>
</dbReference>
<organism evidence="2 3">
    <name type="scientific">Butyrivibrio hungatei DSM 14810</name>
    <dbReference type="NCBI Taxonomy" id="1121132"/>
    <lineage>
        <taxon>Bacteria</taxon>
        <taxon>Bacillati</taxon>
        <taxon>Bacillota</taxon>
        <taxon>Clostridia</taxon>
        <taxon>Lachnospirales</taxon>
        <taxon>Lachnospiraceae</taxon>
        <taxon>Butyrivibrio</taxon>
    </lineage>
</organism>
<name>A0A1M7S6K4_9FIRM</name>
<evidence type="ECO:0000313" key="3">
    <source>
        <dbReference type="Proteomes" id="UP000184097"/>
    </source>
</evidence>
<reference evidence="2 3" key="1">
    <citation type="submission" date="2016-12" db="EMBL/GenBank/DDBJ databases">
        <authorList>
            <person name="Song W.-J."/>
            <person name="Kurnit D.M."/>
        </authorList>
    </citation>
    <scope>NUCLEOTIDE SEQUENCE [LARGE SCALE GENOMIC DNA]</scope>
    <source>
        <strain evidence="2 3">DSM 14810</strain>
    </source>
</reference>
<accession>A0A1M7S6K4</accession>
<evidence type="ECO:0000313" key="2">
    <source>
        <dbReference type="EMBL" id="SHN53985.1"/>
    </source>
</evidence>
<dbReference type="Proteomes" id="UP000184097">
    <property type="component" value="Unassembled WGS sequence"/>
</dbReference>
<evidence type="ECO:0000256" key="1">
    <source>
        <dbReference type="SAM" id="MobiDB-lite"/>
    </source>
</evidence>
<sequence length="182" mass="19180">MALSSIMTGALLSANTSRQIAHVQHATKKQMDGHAGVLDAEIKLDSSRGVDVTKKKEELEETQKKSAELAETTINTLTTANEDLKKATKEDLEAQRAEKAAEKKKAEKAAEKKKAEKEAAEERIEKAKVSTSESGEVSDEAASVSTEGTVLDGASIDIVSSGITVSTGAVSEPAGKNVDVKV</sequence>
<feature type="compositionally biased region" description="Basic and acidic residues" evidence="1">
    <location>
        <begin position="82"/>
        <end position="128"/>
    </location>
</feature>
<proteinExistence type="predicted"/>
<feature type="compositionally biased region" description="Basic and acidic residues" evidence="1">
    <location>
        <begin position="46"/>
        <end position="68"/>
    </location>
</feature>
<dbReference type="AlphaFoldDB" id="A0A1M7S6K4"/>
<dbReference type="RefSeq" id="WP_072701719.1">
    <property type="nucleotide sequence ID" value="NZ_FRDH01000004.1"/>
</dbReference>
<protein>
    <submittedName>
        <fullName evidence="2">Uncharacterized protein</fullName>
    </submittedName>
</protein>
<gene>
    <name evidence="2" type="ORF">SAMN02745247_01128</name>
</gene>
<feature type="compositionally biased region" description="Polar residues" evidence="1">
    <location>
        <begin position="72"/>
        <end position="81"/>
    </location>
</feature>